<keyword evidence="2" id="KW-0732">Signal</keyword>
<dbReference type="PANTHER" id="PTHR10587">
    <property type="entry name" value="GLYCOSYL TRANSFERASE-RELATED"/>
    <property type="match status" value="1"/>
</dbReference>
<dbReference type="CDD" id="cd10917">
    <property type="entry name" value="CE4_NodB_like_6s_7s"/>
    <property type="match status" value="1"/>
</dbReference>
<dbReference type="InterPro" id="IPR006311">
    <property type="entry name" value="TAT_signal"/>
</dbReference>
<accession>A0ABD5E3R0</accession>
<feature type="signal peptide" evidence="2">
    <location>
        <begin position="1"/>
        <end position="27"/>
    </location>
</feature>
<feature type="domain" description="NodB homology" evidence="3">
    <location>
        <begin position="83"/>
        <end position="264"/>
    </location>
</feature>
<feature type="chain" id="PRO_5044881415" evidence="2">
    <location>
        <begin position="28"/>
        <end position="275"/>
    </location>
</feature>
<protein>
    <submittedName>
        <fullName evidence="4">Polysaccharide deacetylase family protein</fullName>
        <ecNumber evidence="4">3.-.-.-</ecNumber>
    </submittedName>
</protein>
<dbReference type="SUPFAM" id="SSF88713">
    <property type="entry name" value="Glycoside hydrolase/deacetylase"/>
    <property type="match status" value="1"/>
</dbReference>
<evidence type="ECO:0000259" key="3">
    <source>
        <dbReference type="PROSITE" id="PS51677"/>
    </source>
</evidence>
<dbReference type="PROSITE" id="PS51257">
    <property type="entry name" value="PROKAR_LIPOPROTEIN"/>
    <property type="match status" value="1"/>
</dbReference>
<evidence type="ECO:0000256" key="1">
    <source>
        <dbReference type="SAM" id="MobiDB-lite"/>
    </source>
</evidence>
<dbReference type="RefSeq" id="WP_311676935.1">
    <property type="nucleotide sequence ID" value="NZ_JAVRER010000011.1"/>
</dbReference>
<dbReference type="PROSITE" id="PS51318">
    <property type="entry name" value="TAT"/>
    <property type="match status" value="1"/>
</dbReference>
<reference evidence="5" key="1">
    <citation type="submission" date="2023-07" db="EMBL/GenBank/DDBJ databases">
        <title>30 novel species of actinomycetes from the DSMZ collection.</title>
        <authorList>
            <person name="Nouioui I."/>
        </authorList>
    </citation>
    <scope>NUCLEOTIDE SEQUENCE [LARGE SCALE GENOMIC DNA]</scope>
    <source>
        <strain evidence="5">DSM 41982</strain>
    </source>
</reference>
<dbReference type="EMBL" id="JAVRER010000011">
    <property type="protein sequence ID" value="MDT0415887.1"/>
    <property type="molecule type" value="Genomic_DNA"/>
</dbReference>
<feature type="region of interest" description="Disordered" evidence="1">
    <location>
        <begin position="33"/>
        <end position="52"/>
    </location>
</feature>
<proteinExistence type="predicted"/>
<dbReference type="EC" id="3.-.-.-" evidence="4"/>
<dbReference type="Proteomes" id="UP001183607">
    <property type="component" value="Unassembled WGS sequence"/>
</dbReference>
<comment type="caution">
    <text evidence="4">The sequence shown here is derived from an EMBL/GenBank/DDBJ whole genome shotgun (WGS) entry which is preliminary data.</text>
</comment>
<evidence type="ECO:0000313" key="5">
    <source>
        <dbReference type="Proteomes" id="UP001183607"/>
    </source>
</evidence>
<dbReference type="GO" id="GO:0016787">
    <property type="term" value="F:hydrolase activity"/>
    <property type="evidence" value="ECO:0007669"/>
    <property type="project" value="UniProtKB-KW"/>
</dbReference>
<evidence type="ECO:0000313" key="4">
    <source>
        <dbReference type="EMBL" id="MDT0415887.1"/>
    </source>
</evidence>
<dbReference type="PROSITE" id="PS51677">
    <property type="entry name" value="NODB"/>
    <property type="match status" value="1"/>
</dbReference>
<organism evidence="4 5">
    <name type="scientific">Streptomyces evansiae</name>
    <dbReference type="NCBI Taxonomy" id="3075535"/>
    <lineage>
        <taxon>Bacteria</taxon>
        <taxon>Bacillati</taxon>
        <taxon>Actinomycetota</taxon>
        <taxon>Actinomycetes</taxon>
        <taxon>Kitasatosporales</taxon>
        <taxon>Streptomycetaceae</taxon>
        <taxon>Streptomyces</taxon>
    </lineage>
</organism>
<gene>
    <name evidence="4" type="ORF">RM574_10335</name>
</gene>
<keyword evidence="4" id="KW-0378">Hydrolase</keyword>
<dbReference type="Gene3D" id="3.20.20.370">
    <property type="entry name" value="Glycoside hydrolase/deacetylase"/>
    <property type="match status" value="1"/>
</dbReference>
<dbReference type="InterPro" id="IPR050248">
    <property type="entry name" value="Polysacc_deacetylase_ArnD"/>
</dbReference>
<dbReference type="AlphaFoldDB" id="A0ABD5E3R0"/>
<evidence type="ECO:0000256" key="2">
    <source>
        <dbReference type="SAM" id="SignalP"/>
    </source>
</evidence>
<name>A0ABD5E3R0_9ACTN</name>
<dbReference type="Pfam" id="PF01522">
    <property type="entry name" value="Polysacc_deac_1"/>
    <property type="match status" value="1"/>
</dbReference>
<dbReference type="InterPro" id="IPR011330">
    <property type="entry name" value="Glyco_hydro/deAcase_b/a-brl"/>
</dbReference>
<sequence>MTDPSRRVLLRAGAALSALPLAPTLLGGCSAPASLPDARTDTGPGAAPDPVAAQPLAVTPARRAPLRIPGAPVQLTHGPGTDGRLALTFNAEPGADPAVAARTLDLLRGRGLRVTVLAVGTWLAAEPALARRLLDEGHELGNHTEHHKDLSLLTEPAVRAEIEQCAHRLFRLGGGIGPWLRSPRHRESDPRVIRAAQRAGYPHLLAYDTDPADWRDPPPATIRARVLRTVGPGGIVTLHLGRPHTLQALPALLTALSRRNLRPVPASELFLPPGT</sequence>
<dbReference type="InterPro" id="IPR002509">
    <property type="entry name" value="NODB_dom"/>
</dbReference>